<comment type="similarity">
    <text evidence="1">Belongs to the heat shock protein 70 family.</text>
</comment>
<dbReference type="InterPro" id="IPR013126">
    <property type="entry name" value="Hsp_70_fam"/>
</dbReference>
<keyword evidence="2" id="KW-0547">Nucleotide-binding</keyword>
<name>C3XQX9_BRAFL</name>
<dbReference type="CDD" id="cd10229">
    <property type="entry name" value="ASKHA_NBD_HSP70_HSPA12"/>
    <property type="match status" value="1"/>
</dbReference>
<dbReference type="Gene3D" id="3.90.640.10">
    <property type="entry name" value="Actin, Chain A, domain 4"/>
    <property type="match status" value="1"/>
</dbReference>
<accession>C3XQX9</accession>
<sequence length="585" mass="64973">MAENPSPLNVLLVAGIDFGTTFSGYGFSFCDGTNNENSDAPIFLNKNWGQNLGCQSYKTPTSVLLGPNKEFIAFGFQAVEKYATLTENETDKSHYFFEHFKMSLHSDHAGITRDVLLTAANGRTLPALDVFSHALKFLSDHLRDAVKISTGADIEAHNIRWVITVPAIWNDAAKQFMREAAYKAGIASRNHRKRLLIALEPEAASLFCRQLPVAHFRKDTGNTTSLQMDPEERYMVVDCGGGTVDVTVHEIRDDGSVRELHRPTGGPWGGTNVDSNFSDLLDRIFGEEFMNDYRNKFPQENVQLMADFEMKKRSGTDASVHLYYSFVSMLSRNIAYIVSNSGVEGVRFSNGLLRMSKEAMHGLFQPVLHQITTHLQSLLTNPRVSNIKTIFLVGGFADSPLLWEVVVAAVSDREVRVLVPEEASLAVIKGAVLFGRNPDAIQERVSARTYGVRSMTEFIEGVHPPQKRVVAHGLVLATDVFNKFVGVDEVVGLHYSKSINFKAVRESQRSATVYLFSTSEGSPRFTTDPGMRLCGRVHVDMPDPRGGRERVIEVKFTFGGTEIDVQAEDVTSHTRAFTTIDFLTS</sequence>
<dbReference type="PANTHER" id="PTHR14187:SF46">
    <property type="entry name" value="HEAT SHOCK 70 KDA PROTEIN 12A"/>
    <property type="match status" value="1"/>
</dbReference>
<protein>
    <submittedName>
        <fullName evidence="4">Uncharacterized protein</fullName>
    </submittedName>
</protein>
<proteinExistence type="inferred from homology"/>
<evidence type="ECO:0000256" key="3">
    <source>
        <dbReference type="ARBA" id="ARBA00022840"/>
    </source>
</evidence>
<evidence type="ECO:0000256" key="2">
    <source>
        <dbReference type="ARBA" id="ARBA00022741"/>
    </source>
</evidence>
<dbReference type="STRING" id="7739.C3XQX9"/>
<dbReference type="eggNOG" id="KOG0101">
    <property type="taxonomic scope" value="Eukaryota"/>
</dbReference>
<dbReference type="Gene3D" id="3.30.420.40">
    <property type="match status" value="2"/>
</dbReference>
<keyword evidence="3" id="KW-0067">ATP-binding</keyword>
<dbReference type="PANTHER" id="PTHR14187">
    <property type="entry name" value="ALPHA KINASE/ELONGATION FACTOR 2 KINASE"/>
    <property type="match status" value="1"/>
</dbReference>
<reference evidence="4" key="1">
    <citation type="journal article" date="2008" name="Nature">
        <title>The amphioxus genome and the evolution of the chordate karyotype.</title>
        <authorList>
            <consortium name="US DOE Joint Genome Institute (JGI-PGF)"/>
            <person name="Putnam N.H."/>
            <person name="Butts T."/>
            <person name="Ferrier D.E.K."/>
            <person name="Furlong R.F."/>
            <person name="Hellsten U."/>
            <person name="Kawashima T."/>
            <person name="Robinson-Rechavi M."/>
            <person name="Shoguchi E."/>
            <person name="Terry A."/>
            <person name="Yu J.-K."/>
            <person name="Benito-Gutierrez E.L."/>
            <person name="Dubchak I."/>
            <person name="Garcia-Fernandez J."/>
            <person name="Gibson-Brown J.J."/>
            <person name="Grigoriev I.V."/>
            <person name="Horton A.C."/>
            <person name="de Jong P.J."/>
            <person name="Jurka J."/>
            <person name="Kapitonov V.V."/>
            <person name="Kohara Y."/>
            <person name="Kuroki Y."/>
            <person name="Lindquist E."/>
            <person name="Lucas S."/>
            <person name="Osoegawa K."/>
            <person name="Pennacchio L.A."/>
            <person name="Salamov A.A."/>
            <person name="Satou Y."/>
            <person name="Sauka-Spengler T."/>
            <person name="Schmutz J."/>
            <person name="Shin-I T."/>
            <person name="Toyoda A."/>
            <person name="Bronner-Fraser M."/>
            <person name="Fujiyama A."/>
            <person name="Holland L.Z."/>
            <person name="Holland P.W.H."/>
            <person name="Satoh N."/>
            <person name="Rokhsar D.S."/>
        </authorList>
    </citation>
    <scope>NUCLEOTIDE SEQUENCE [LARGE SCALE GENOMIC DNA]</scope>
    <source>
        <strain evidence="4">S238N-H82</strain>
        <tissue evidence="4">Testes</tissue>
    </source>
</reference>
<dbReference type="GO" id="GO:0005524">
    <property type="term" value="F:ATP binding"/>
    <property type="evidence" value="ECO:0007669"/>
    <property type="project" value="UniProtKB-KW"/>
</dbReference>
<gene>
    <name evidence="4" type="ORF">BRAFLDRAFT_57788</name>
</gene>
<evidence type="ECO:0000313" key="4">
    <source>
        <dbReference type="EMBL" id="EEN69574.1"/>
    </source>
</evidence>
<dbReference type="GO" id="GO:0140662">
    <property type="term" value="F:ATP-dependent protein folding chaperone"/>
    <property type="evidence" value="ECO:0007669"/>
    <property type="project" value="InterPro"/>
</dbReference>
<evidence type="ECO:0000256" key="1">
    <source>
        <dbReference type="ARBA" id="ARBA00007381"/>
    </source>
</evidence>
<dbReference type="EMBL" id="GG666456">
    <property type="protein sequence ID" value="EEN69574.1"/>
    <property type="molecule type" value="Genomic_DNA"/>
</dbReference>
<dbReference type="AlphaFoldDB" id="C3XQX9"/>
<dbReference type="SUPFAM" id="SSF53067">
    <property type="entry name" value="Actin-like ATPase domain"/>
    <property type="match status" value="2"/>
</dbReference>
<dbReference type="InParanoid" id="C3XQX9"/>
<dbReference type="Pfam" id="PF00012">
    <property type="entry name" value="HSP70"/>
    <property type="match status" value="1"/>
</dbReference>
<organism>
    <name type="scientific">Branchiostoma floridae</name>
    <name type="common">Florida lancelet</name>
    <name type="synonym">Amphioxus</name>
    <dbReference type="NCBI Taxonomy" id="7739"/>
    <lineage>
        <taxon>Eukaryota</taxon>
        <taxon>Metazoa</taxon>
        <taxon>Chordata</taxon>
        <taxon>Cephalochordata</taxon>
        <taxon>Leptocardii</taxon>
        <taxon>Amphioxiformes</taxon>
        <taxon>Branchiostomatidae</taxon>
        <taxon>Branchiostoma</taxon>
    </lineage>
</organism>
<dbReference type="InterPro" id="IPR043129">
    <property type="entry name" value="ATPase_NBD"/>
</dbReference>